<organism evidence="3 4">
    <name type="scientific">Thermothelomyces thermophilus (strain ATCC 42464 / BCRC 31852 / DSM 1799)</name>
    <name type="common">Sporotrichum thermophile</name>
    <dbReference type="NCBI Taxonomy" id="573729"/>
    <lineage>
        <taxon>Eukaryota</taxon>
        <taxon>Fungi</taxon>
        <taxon>Dikarya</taxon>
        <taxon>Ascomycota</taxon>
        <taxon>Pezizomycotina</taxon>
        <taxon>Sordariomycetes</taxon>
        <taxon>Sordariomycetidae</taxon>
        <taxon>Sordariales</taxon>
        <taxon>Chaetomiaceae</taxon>
        <taxon>Thermothelomyces</taxon>
    </lineage>
</organism>
<feature type="compositionally biased region" description="Basic and acidic residues" evidence="1">
    <location>
        <begin position="301"/>
        <end position="310"/>
    </location>
</feature>
<dbReference type="OrthoDB" id="10644105at2759"/>
<gene>
    <name evidence="3" type="ORF">MYCTH_2301246</name>
</gene>
<dbReference type="Proteomes" id="UP000007322">
    <property type="component" value="Chromosome 2"/>
</dbReference>
<feature type="transmembrane region" description="Helical" evidence="2">
    <location>
        <begin position="77"/>
        <end position="100"/>
    </location>
</feature>
<feature type="compositionally biased region" description="Basic and acidic residues" evidence="1">
    <location>
        <begin position="204"/>
        <end position="215"/>
    </location>
</feature>
<keyword evidence="2" id="KW-0812">Transmembrane</keyword>
<keyword evidence="4" id="KW-1185">Reference proteome</keyword>
<name>G2Q9C7_THET4</name>
<dbReference type="InParanoid" id="G2Q9C7"/>
<evidence type="ECO:0000256" key="2">
    <source>
        <dbReference type="SAM" id="Phobius"/>
    </source>
</evidence>
<evidence type="ECO:0000313" key="3">
    <source>
        <dbReference type="EMBL" id="AEO56386.1"/>
    </source>
</evidence>
<dbReference type="RefSeq" id="XP_003661631.1">
    <property type="nucleotide sequence ID" value="XM_003661583.1"/>
</dbReference>
<dbReference type="KEGG" id="mtm:MYCTH_2301246"/>
<dbReference type="VEuPathDB" id="FungiDB:MYCTH_2301246"/>
<feature type="transmembrane region" description="Helical" evidence="2">
    <location>
        <begin position="133"/>
        <end position="151"/>
    </location>
</feature>
<protein>
    <submittedName>
        <fullName evidence="3">Uncharacterized protein</fullName>
    </submittedName>
</protein>
<keyword evidence="2" id="KW-1133">Transmembrane helix</keyword>
<dbReference type="GeneID" id="11510436"/>
<feature type="transmembrane region" description="Helical" evidence="2">
    <location>
        <begin position="157"/>
        <end position="178"/>
    </location>
</feature>
<reference evidence="3 4" key="1">
    <citation type="journal article" date="2011" name="Nat. Biotechnol.">
        <title>Comparative genomic analysis of the thermophilic biomass-degrading fungi Myceliophthora thermophila and Thielavia terrestris.</title>
        <authorList>
            <person name="Berka R.M."/>
            <person name="Grigoriev I.V."/>
            <person name="Otillar R."/>
            <person name="Salamov A."/>
            <person name="Grimwood J."/>
            <person name="Reid I."/>
            <person name="Ishmael N."/>
            <person name="John T."/>
            <person name="Darmond C."/>
            <person name="Moisan M.-C."/>
            <person name="Henrissat B."/>
            <person name="Coutinho P.M."/>
            <person name="Lombard V."/>
            <person name="Natvig D.O."/>
            <person name="Lindquist E."/>
            <person name="Schmutz J."/>
            <person name="Lucas S."/>
            <person name="Harris P."/>
            <person name="Powlowski J."/>
            <person name="Bellemare A."/>
            <person name="Taylor D."/>
            <person name="Butler G."/>
            <person name="de Vries R.P."/>
            <person name="Allijn I.E."/>
            <person name="van den Brink J."/>
            <person name="Ushinsky S."/>
            <person name="Storms R."/>
            <person name="Powell A.J."/>
            <person name="Paulsen I.T."/>
            <person name="Elbourne L.D.H."/>
            <person name="Baker S.E."/>
            <person name="Magnuson J."/>
            <person name="LaBoissiere S."/>
            <person name="Clutterbuck A.J."/>
            <person name="Martinez D."/>
            <person name="Wogulis M."/>
            <person name="de Leon A.L."/>
            <person name="Rey M.W."/>
            <person name="Tsang A."/>
        </authorList>
    </citation>
    <scope>NUCLEOTIDE SEQUENCE [LARGE SCALE GENOMIC DNA]</scope>
    <source>
        <strain evidence="4">ATCC 42464 / BCRC 31852 / DSM 1799</strain>
    </source>
</reference>
<sequence>MSVCPALDLTSVAYSTGSPLASPGLDDTGTCPAIPTGEDCSGPISDLLGDIGVILGPMYRLGRLCLMDLELEDIARYVGKALGVIAFVLAVAAAPILWVIQTSFGALRSVFSTVFSAASSAGNGMLRIAITPFLIPWHIAALAWEVVLNLYDELEPVLIYFSFALVIGACTGTIIALLTRSALQVLRAWFPFLRPRRQHMRANRRQEDRPRRGDFGSRFGYEHGSSSKDREGGKGKGEDKHADSAVYWSSSDEASDSHKGSFRSSALGGGGWHSIATPVMSTSSPSMGKSSRQRPPPVGVRVEDTIHEESSGENELV</sequence>
<feature type="region of interest" description="Disordered" evidence="1">
    <location>
        <begin position="200"/>
        <end position="317"/>
    </location>
</feature>
<proteinExistence type="predicted"/>
<dbReference type="EMBL" id="CP003003">
    <property type="protein sequence ID" value="AEO56386.1"/>
    <property type="molecule type" value="Genomic_DNA"/>
</dbReference>
<feature type="compositionally biased region" description="Low complexity" evidence="1">
    <location>
        <begin position="281"/>
        <end position="290"/>
    </location>
</feature>
<evidence type="ECO:0000313" key="4">
    <source>
        <dbReference type="Proteomes" id="UP000007322"/>
    </source>
</evidence>
<evidence type="ECO:0000256" key="1">
    <source>
        <dbReference type="SAM" id="MobiDB-lite"/>
    </source>
</evidence>
<accession>G2Q9C7</accession>
<dbReference type="HOGENOM" id="CLU_877674_0_0_1"/>
<feature type="compositionally biased region" description="Basic and acidic residues" evidence="1">
    <location>
        <begin position="225"/>
        <end position="243"/>
    </location>
</feature>
<dbReference type="AlphaFoldDB" id="G2Q9C7"/>
<keyword evidence="2" id="KW-0472">Membrane</keyword>